<name>A0A918TFJ4_9BACT</name>
<evidence type="ECO:0000256" key="2">
    <source>
        <dbReference type="ARBA" id="ARBA00022576"/>
    </source>
</evidence>
<comment type="similarity">
    <text evidence="7">Belongs to the class-III pyridoxal-phosphate-dependent aminotransferase family.</text>
</comment>
<gene>
    <name evidence="8" type="primary">argD</name>
    <name evidence="8" type="ORF">GCM10007100_04790</name>
</gene>
<organism evidence="8 9">
    <name type="scientific">Roseibacillus persicicus</name>
    <dbReference type="NCBI Taxonomy" id="454148"/>
    <lineage>
        <taxon>Bacteria</taxon>
        <taxon>Pseudomonadati</taxon>
        <taxon>Verrucomicrobiota</taxon>
        <taxon>Verrucomicrobiia</taxon>
        <taxon>Verrucomicrobiales</taxon>
        <taxon>Verrucomicrobiaceae</taxon>
        <taxon>Roseibacillus</taxon>
    </lineage>
</organism>
<protein>
    <submittedName>
        <fullName evidence="8">Acetylornithine aminotransferase</fullName>
    </submittedName>
</protein>
<keyword evidence="4" id="KW-0808">Transferase</keyword>
<dbReference type="GO" id="GO:0006526">
    <property type="term" value="P:L-arginine biosynthetic process"/>
    <property type="evidence" value="ECO:0007669"/>
    <property type="project" value="UniProtKB-ARBA"/>
</dbReference>
<dbReference type="RefSeq" id="WP_229809355.1">
    <property type="nucleotide sequence ID" value="NZ_BMXI01000002.1"/>
</dbReference>
<dbReference type="InterPro" id="IPR005814">
    <property type="entry name" value="Aminotrans_3"/>
</dbReference>
<reference evidence="8" key="1">
    <citation type="journal article" date="2014" name="Int. J. Syst. Evol. Microbiol.">
        <title>Complete genome sequence of Corynebacterium casei LMG S-19264T (=DSM 44701T), isolated from a smear-ripened cheese.</title>
        <authorList>
            <consortium name="US DOE Joint Genome Institute (JGI-PGF)"/>
            <person name="Walter F."/>
            <person name="Albersmeier A."/>
            <person name="Kalinowski J."/>
            <person name="Ruckert C."/>
        </authorList>
    </citation>
    <scope>NUCLEOTIDE SEQUENCE</scope>
    <source>
        <strain evidence="8">KCTC 12988</strain>
    </source>
</reference>
<keyword evidence="9" id="KW-1185">Reference proteome</keyword>
<dbReference type="NCBIfam" id="NF002325">
    <property type="entry name" value="PRK01278.1"/>
    <property type="match status" value="1"/>
</dbReference>
<dbReference type="NCBIfam" id="TIGR00707">
    <property type="entry name" value="argD"/>
    <property type="match status" value="1"/>
</dbReference>
<dbReference type="GO" id="GO:0030170">
    <property type="term" value="F:pyridoxal phosphate binding"/>
    <property type="evidence" value="ECO:0007669"/>
    <property type="project" value="InterPro"/>
</dbReference>
<dbReference type="PANTHER" id="PTHR11986">
    <property type="entry name" value="AMINOTRANSFERASE CLASS III"/>
    <property type="match status" value="1"/>
</dbReference>
<keyword evidence="2 8" id="KW-0032">Aminotransferase</keyword>
<accession>A0A918TFJ4</accession>
<comment type="pathway">
    <text evidence="6">Amino-acid biosynthesis.</text>
</comment>
<reference evidence="8" key="2">
    <citation type="submission" date="2020-09" db="EMBL/GenBank/DDBJ databases">
        <authorList>
            <person name="Sun Q."/>
            <person name="Kim S."/>
        </authorList>
    </citation>
    <scope>NUCLEOTIDE SEQUENCE</scope>
    <source>
        <strain evidence="8">KCTC 12988</strain>
    </source>
</reference>
<dbReference type="InterPro" id="IPR015424">
    <property type="entry name" value="PyrdxlP-dep_Trfase"/>
</dbReference>
<evidence type="ECO:0000256" key="6">
    <source>
        <dbReference type="ARBA" id="ARBA00029440"/>
    </source>
</evidence>
<dbReference type="CDD" id="cd00610">
    <property type="entry name" value="OAT_like"/>
    <property type="match status" value="1"/>
</dbReference>
<dbReference type="Gene3D" id="3.90.1150.10">
    <property type="entry name" value="Aspartate Aminotransferase, domain 1"/>
    <property type="match status" value="1"/>
</dbReference>
<keyword evidence="3" id="KW-0028">Amino-acid biosynthesis</keyword>
<dbReference type="SUPFAM" id="SSF53383">
    <property type="entry name" value="PLP-dependent transferases"/>
    <property type="match status" value="1"/>
</dbReference>
<dbReference type="GO" id="GO:0042802">
    <property type="term" value="F:identical protein binding"/>
    <property type="evidence" value="ECO:0007669"/>
    <property type="project" value="TreeGrafter"/>
</dbReference>
<dbReference type="Pfam" id="PF00202">
    <property type="entry name" value="Aminotran_3"/>
    <property type="match status" value="1"/>
</dbReference>
<comment type="cofactor">
    <cofactor evidence="1">
        <name>pyridoxal 5'-phosphate</name>
        <dbReference type="ChEBI" id="CHEBI:597326"/>
    </cofactor>
</comment>
<dbReference type="EMBL" id="BMXI01000002">
    <property type="protein sequence ID" value="GHC42866.1"/>
    <property type="molecule type" value="Genomic_DNA"/>
</dbReference>
<dbReference type="PANTHER" id="PTHR11986:SF79">
    <property type="entry name" value="ACETYLORNITHINE AMINOTRANSFERASE, MITOCHONDRIAL"/>
    <property type="match status" value="1"/>
</dbReference>
<dbReference type="InterPro" id="IPR050103">
    <property type="entry name" value="Class-III_PLP-dep_AT"/>
</dbReference>
<evidence type="ECO:0000256" key="5">
    <source>
        <dbReference type="ARBA" id="ARBA00022898"/>
    </source>
</evidence>
<evidence type="ECO:0000256" key="4">
    <source>
        <dbReference type="ARBA" id="ARBA00022679"/>
    </source>
</evidence>
<dbReference type="Proteomes" id="UP000644507">
    <property type="component" value="Unassembled WGS sequence"/>
</dbReference>
<dbReference type="Gene3D" id="3.40.640.10">
    <property type="entry name" value="Type I PLP-dependent aspartate aminotransferase-like (Major domain)"/>
    <property type="match status" value="1"/>
</dbReference>
<dbReference type="PROSITE" id="PS00600">
    <property type="entry name" value="AA_TRANSFER_CLASS_3"/>
    <property type="match status" value="1"/>
</dbReference>
<evidence type="ECO:0000256" key="3">
    <source>
        <dbReference type="ARBA" id="ARBA00022605"/>
    </source>
</evidence>
<sequence length="418" mass="44322">MSTSFDPTTAPILATYARFPLTLVKGEGSRVWDNQGNSYLDFCAGIAVCSLGHCHPSMVAAIEKQARTLIHVSNLYFTEPAAHLAQLITDLVEIPGKTFFANSGAEANDGLIKLARRFGRHCPNPETAEARHEIITFNKSFHGRTLGGIAATGQQKIKDGFDPLLPGFRHVPFNQLNALSEAITPETCAILLEPIQGEGGVNTATPEFLEGLAKLCKEHNLLLMLDEVQCGFGRLGEMMGWRALGAPDLQPDAISWAKGMGGGIPIGAFWVNDRPASDDGTALSSLLGPGSHGSTYGGNPLAAETSLAVLNEIADAELPANAMAREAQIRETIASWKHSAITAVRGKGLMLGIALNPEVVKAPEGKTIAAHLCGELLTNKLLVPPAGPDTIRFLPALNVTEAEVAEALSILKDTLDSL</sequence>
<evidence type="ECO:0000313" key="9">
    <source>
        <dbReference type="Proteomes" id="UP000644507"/>
    </source>
</evidence>
<comment type="caution">
    <text evidence="8">The sequence shown here is derived from an EMBL/GenBank/DDBJ whole genome shotgun (WGS) entry which is preliminary data.</text>
</comment>
<evidence type="ECO:0000313" key="8">
    <source>
        <dbReference type="EMBL" id="GHC42866.1"/>
    </source>
</evidence>
<dbReference type="InterPro" id="IPR004636">
    <property type="entry name" value="AcOrn/SuccOrn_fam"/>
</dbReference>
<dbReference type="GO" id="GO:0008483">
    <property type="term" value="F:transaminase activity"/>
    <property type="evidence" value="ECO:0007669"/>
    <property type="project" value="UniProtKB-KW"/>
</dbReference>
<dbReference type="PIRSF" id="PIRSF000521">
    <property type="entry name" value="Transaminase_4ab_Lys_Orn"/>
    <property type="match status" value="1"/>
</dbReference>
<dbReference type="InterPro" id="IPR015421">
    <property type="entry name" value="PyrdxlP-dep_Trfase_major"/>
</dbReference>
<evidence type="ECO:0000256" key="1">
    <source>
        <dbReference type="ARBA" id="ARBA00001933"/>
    </source>
</evidence>
<keyword evidence="5 7" id="KW-0663">Pyridoxal phosphate</keyword>
<dbReference type="FunFam" id="3.40.640.10:FF:000004">
    <property type="entry name" value="Acetylornithine aminotransferase"/>
    <property type="match status" value="1"/>
</dbReference>
<proteinExistence type="inferred from homology"/>
<dbReference type="InterPro" id="IPR049704">
    <property type="entry name" value="Aminotrans_3_PPA_site"/>
</dbReference>
<dbReference type="InterPro" id="IPR015422">
    <property type="entry name" value="PyrdxlP-dep_Trfase_small"/>
</dbReference>
<evidence type="ECO:0000256" key="7">
    <source>
        <dbReference type="RuleBase" id="RU003560"/>
    </source>
</evidence>
<dbReference type="AlphaFoldDB" id="A0A918TFJ4"/>